<name>A0A4C1YCR3_EUMVA</name>
<evidence type="ECO:0000313" key="2">
    <source>
        <dbReference type="Proteomes" id="UP000299102"/>
    </source>
</evidence>
<sequence>MHGGRRAADGGRRAVGREDLNLVCALNILDILIFRPFEARVVFRATRHDGYRGEGLPLILDEILWARVGCHAQAAGDERGAGRGARVTLLRSLLSLNALCQIKA</sequence>
<comment type="caution">
    <text evidence="1">The sequence shown here is derived from an EMBL/GenBank/DDBJ whole genome shotgun (WGS) entry which is preliminary data.</text>
</comment>
<organism evidence="1 2">
    <name type="scientific">Eumeta variegata</name>
    <name type="common">Bagworm moth</name>
    <name type="synonym">Eumeta japonica</name>
    <dbReference type="NCBI Taxonomy" id="151549"/>
    <lineage>
        <taxon>Eukaryota</taxon>
        <taxon>Metazoa</taxon>
        <taxon>Ecdysozoa</taxon>
        <taxon>Arthropoda</taxon>
        <taxon>Hexapoda</taxon>
        <taxon>Insecta</taxon>
        <taxon>Pterygota</taxon>
        <taxon>Neoptera</taxon>
        <taxon>Endopterygota</taxon>
        <taxon>Lepidoptera</taxon>
        <taxon>Glossata</taxon>
        <taxon>Ditrysia</taxon>
        <taxon>Tineoidea</taxon>
        <taxon>Psychidae</taxon>
        <taxon>Oiketicinae</taxon>
        <taxon>Eumeta</taxon>
    </lineage>
</organism>
<proteinExistence type="predicted"/>
<dbReference type="EMBL" id="BGZK01001198">
    <property type="protein sequence ID" value="GBP74171.1"/>
    <property type="molecule type" value="Genomic_DNA"/>
</dbReference>
<keyword evidence="2" id="KW-1185">Reference proteome</keyword>
<reference evidence="1 2" key="1">
    <citation type="journal article" date="2019" name="Commun. Biol.">
        <title>The bagworm genome reveals a unique fibroin gene that provides high tensile strength.</title>
        <authorList>
            <person name="Kono N."/>
            <person name="Nakamura H."/>
            <person name="Ohtoshi R."/>
            <person name="Tomita M."/>
            <person name="Numata K."/>
            <person name="Arakawa K."/>
        </authorList>
    </citation>
    <scope>NUCLEOTIDE SEQUENCE [LARGE SCALE GENOMIC DNA]</scope>
</reference>
<accession>A0A4C1YCR3</accession>
<dbReference type="Proteomes" id="UP000299102">
    <property type="component" value="Unassembled WGS sequence"/>
</dbReference>
<protein>
    <submittedName>
        <fullName evidence="1">Uncharacterized protein</fullName>
    </submittedName>
</protein>
<gene>
    <name evidence="1" type="ORF">EVAR_48220_1</name>
</gene>
<dbReference type="AlphaFoldDB" id="A0A4C1YCR3"/>
<evidence type="ECO:0000313" key="1">
    <source>
        <dbReference type="EMBL" id="GBP74171.1"/>
    </source>
</evidence>